<feature type="binding site" evidence="1">
    <location>
        <position position="62"/>
    </location>
    <ligand>
        <name>Mg(2+)</name>
        <dbReference type="ChEBI" id="CHEBI:18420"/>
    </ligand>
</feature>
<evidence type="ECO:0000313" key="2">
    <source>
        <dbReference type="EMBL" id="AHI22497.1"/>
    </source>
</evidence>
<dbReference type="SUPFAM" id="SSF56762">
    <property type="entry name" value="HydB/Nqo4-like"/>
    <property type="match status" value="1"/>
</dbReference>
<accession>W5XZY8</accession>
<reference evidence="2 3" key="1">
    <citation type="submission" date="2013-02" db="EMBL/GenBank/DDBJ databases">
        <title>The complete genome sequence of Corynebacterium vitaeruminis DSM 20294.</title>
        <authorList>
            <person name="Ruckert C."/>
            <person name="Albersmeier A."/>
            <person name="Kalinowski J."/>
        </authorList>
    </citation>
    <scope>NUCLEOTIDE SEQUENCE [LARGE SCALE GENOMIC DNA]</scope>
    <source>
        <strain evidence="3">ATCC 10234</strain>
    </source>
</reference>
<organism evidence="2 3">
    <name type="scientific">Corynebacterium vitaeruminis DSM 20294</name>
    <dbReference type="NCBI Taxonomy" id="1224164"/>
    <lineage>
        <taxon>Bacteria</taxon>
        <taxon>Bacillati</taxon>
        <taxon>Actinomycetota</taxon>
        <taxon>Actinomycetes</taxon>
        <taxon>Mycobacteriales</taxon>
        <taxon>Corynebacteriaceae</taxon>
        <taxon>Corynebacterium</taxon>
    </lineage>
</organism>
<dbReference type="EMBL" id="CP004353">
    <property type="protein sequence ID" value="AHI22497.1"/>
    <property type="molecule type" value="Genomic_DNA"/>
</dbReference>
<dbReference type="eggNOG" id="COG3259">
    <property type="taxonomic scope" value="Bacteria"/>
</dbReference>
<dbReference type="InterPro" id="IPR001501">
    <property type="entry name" value="Ni-dep_hyd_lsu"/>
</dbReference>
<keyword evidence="1" id="KW-0479">Metal-binding</keyword>
<dbReference type="KEGG" id="cvt:B843_05560"/>
<feature type="binding site" evidence="1">
    <location>
        <position position="65"/>
    </location>
    <ligand>
        <name>Fe cation</name>
        <dbReference type="ChEBI" id="CHEBI:24875"/>
    </ligand>
</feature>
<dbReference type="STRING" id="1224164.B843_05560"/>
<dbReference type="RefSeq" id="WP_025252531.1">
    <property type="nucleotide sequence ID" value="NZ_CP004353.1"/>
</dbReference>
<dbReference type="HOGENOM" id="CLU_044556_0_0_11"/>
<dbReference type="Proteomes" id="UP000019222">
    <property type="component" value="Chromosome"/>
</dbReference>
<dbReference type="PATRIC" id="fig|1224164.3.peg.1111"/>
<keyword evidence="1" id="KW-0533">Nickel</keyword>
<dbReference type="InterPro" id="IPR029014">
    <property type="entry name" value="NiFe-Hase_large"/>
</dbReference>
<name>W5XZY8_9CORY</name>
<keyword evidence="1" id="KW-0460">Magnesium</keyword>
<keyword evidence="3" id="KW-1185">Reference proteome</keyword>
<comment type="cofactor">
    <cofactor evidence="1">
        <name>Fe cation</name>
        <dbReference type="ChEBI" id="CHEBI:24875"/>
    </cofactor>
</comment>
<gene>
    <name evidence="2" type="ORF">B843_05560</name>
</gene>
<proteinExistence type="predicted"/>
<dbReference type="Gene3D" id="1.10.645.10">
    <property type="entry name" value="Cytochrome-c3 Hydrogenase, chain B"/>
    <property type="match status" value="1"/>
</dbReference>
<feature type="binding site" evidence="1">
    <location>
        <position position="65"/>
    </location>
    <ligand>
        <name>Ni(2+)</name>
        <dbReference type="ChEBI" id="CHEBI:49786"/>
    </ligand>
</feature>
<dbReference type="Pfam" id="PF00374">
    <property type="entry name" value="NiFeSe_Hases"/>
    <property type="match status" value="1"/>
</dbReference>
<feature type="binding site" evidence="1">
    <location>
        <position position="335"/>
    </location>
    <ligand>
        <name>Mg(2+)</name>
        <dbReference type="ChEBI" id="CHEBI:18420"/>
    </ligand>
</feature>
<comment type="cofactor">
    <cofactor evidence="1">
        <name>Ni(2+)</name>
        <dbReference type="ChEBI" id="CHEBI:49786"/>
    </cofactor>
</comment>
<dbReference type="PANTHER" id="PTHR43600:SF4">
    <property type="entry name" value="CYTOSOLIC NIFE-HYDROGENASE, ALPHA SUBUNIT"/>
    <property type="match status" value="1"/>
</dbReference>
<sequence length="393" mass="41092">MAREKLLINEIVDPLAARVIVDEGAGDPDLVARFDVAGVPRVDGFLVGKQAAAVPTMVTRLCGLCPVTHHLAGIGALDQLVGVAPDAGARQVRLLMHHGSVLDVMGPRLAAPRGRADAVALRMLGKKVLALAGVPGHFPSVATPGGVRVAALPGNQEELREEIRQALPAARGIVEGLLAAAGEDPQGWQAYEGADVVVANERGEWDPLGGYIRVTYNGKAELVPAAAVPARIRETVLGSITPRPQLLFDGQWLAYRVGPAARYPGLAVAKAQAQSLLDSLGAIGELLKEPLPKPGEGVALDATHDGSGVGLVDGPRGLLIHHYTVEDGVLFRCEILSPTAQNEPWLAAMLSRAYREGAGTEAMELAVRAADPCLPCTQAPPGMMNIQVVRAGE</sequence>
<feature type="binding site" evidence="1">
    <location>
        <position position="373"/>
    </location>
    <ligand>
        <name>Ni(2+)</name>
        <dbReference type="ChEBI" id="CHEBI:49786"/>
    </ligand>
</feature>
<dbReference type="GO" id="GO:0016151">
    <property type="term" value="F:nickel cation binding"/>
    <property type="evidence" value="ECO:0007669"/>
    <property type="project" value="InterPro"/>
</dbReference>
<feature type="binding site" evidence="1">
    <location>
        <position position="376"/>
    </location>
    <ligand>
        <name>Fe cation</name>
        <dbReference type="ChEBI" id="CHEBI:24875"/>
    </ligand>
</feature>
<keyword evidence="1" id="KW-0408">Iron</keyword>
<dbReference type="PANTHER" id="PTHR43600">
    <property type="entry name" value="COENZYME F420 HYDROGENASE, SUBUNIT ALPHA"/>
    <property type="match status" value="1"/>
</dbReference>
<evidence type="ECO:0000256" key="1">
    <source>
        <dbReference type="PIRSR" id="PIRSR601501-1"/>
    </source>
</evidence>
<dbReference type="AlphaFoldDB" id="W5XZY8"/>
<evidence type="ECO:0000313" key="3">
    <source>
        <dbReference type="Proteomes" id="UP000019222"/>
    </source>
</evidence>
<protein>
    <submittedName>
        <fullName evidence="2">Putative reducing hydrogenase alpha subunit</fullName>
    </submittedName>
</protein>